<evidence type="ECO:0000313" key="1">
    <source>
        <dbReference type="EMBL" id="MBD1372711.1"/>
    </source>
</evidence>
<dbReference type="Proteomes" id="UP000661691">
    <property type="component" value="Unassembled WGS sequence"/>
</dbReference>
<comment type="caution">
    <text evidence="1">The sequence shown here is derived from an EMBL/GenBank/DDBJ whole genome shotgun (WGS) entry which is preliminary data.</text>
</comment>
<dbReference type="AlphaFoldDB" id="A0A926N9L4"/>
<name>A0A926N9L4_9BACL</name>
<reference evidence="1" key="1">
    <citation type="submission" date="2020-09" db="EMBL/GenBank/DDBJ databases">
        <title>A novel bacterium of genus Hazenella, isolated from South China Sea.</title>
        <authorList>
            <person name="Huang H."/>
            <person name="Mo K."/>
            <person name="Hu Y."/>
        </authorList>
    </citation>
    <scope>NUCLEOTIDE SEQUENCE</scope>
    <source>
        <strain evidence="1">IB182357</strain>
    </source>
</reference>
<keyword evidence="2" id="KW-1185">Reference proteome</keyword>
<proteinExistence type="predicted"/>
<dbReference type="RefSeq" id="WP_191142105.1">
    <property type="nucleotide sequence ID" value="NZ_JACXAH010000013.1"/>
</dbReference>
<protein>
    <recommendedName>
        <fullName evidence="3">Barstar (barnase inhibitor) domain-containing protein</fullName>
    </recommendedName>
</protein>
<gene>
    <name evidence="1" type="ORF">IC620_10120</name>
</gene>
<accession>A0A926N9L4</accession>
<organism evidence="1 2">
    <name type="scientific">Polycladospora coralii</name>
    <dbReference type="NCBI Taxonomy" id="2771432"/>
    <lineage>
        <taxon>Bacteria</taxon>
        <taxon>Bacillati</taxon>
        <taxon>Bacillota</taxon>
        <taxon>Bacilli</taxon>
        <taxon>Bacillales</taxon>
        <taxon>Thermoactinomycetaceae</taxon>
        <taxon>Polycladospora</taxon>
    </lineage>
</organism>
<evidence type="ECO:0000313" key="2">
    <source>
        <dbReference type="Proteomes" id="UP000661691"/>
    </source>
</evidence>
<sequence>MYGSFDEAINDELEWEGYKGFILYIVNYWDFLQYENYPVISEKLKNAAVGWNAGRNDDPNYPTPPMPFHIILHCDPGDEEELIKKMKDGVWQNMRYFIGKILSVRDSGPAFILP</sequence>
<dbReference type="EMBL" id="JACXAH010000013">
    <property type="protein sequence ID" value="MBD1372711.1"/>
    <property type="molecule type" value="Genomic_DNA"/>
</dbReference>
<evidence type="ECO:0008006" key="3">
    <source>
        <dbReference type="Google" id="ProtNLM"/>
    </source>
</evidence>